<organism evidence="1">
    <name type="scientific">Alloyangia sp. H15</name>
    <dbReference type="NCBI Taxonomy" id="3029062"/>
    <lineage>
        <taxon>Bacteria</taxon>
        <taxon>Pseudomonadati</taxon>
        <taxon>Pseudomonadota</taxon>
        <taxon>Alphaproteobacteria</taxon>
        <taxon>Rhodobacterales</taxon>
        <taxon>Roseobacteraceae</taxon>
        <taxon>Alloyangia</taxon>
    </lineage>
</organism>
<dbReference type="EMBL" id="CP123385">
    <property type="protein sequence ID" value="XCC95937.1"/>
    <property type="molecule type" value="Genomic_DNA"/>
</dbReference>
<reference evidence="1" key="1">
    <citation type="submission" date="2023-02" db="EMBL/GenBank/DDBJ databases">
        <title>Description and genomic characterization of Salipiger bruguierae sp. nov., isolated from the sediment of mangrove plant Bruguiera sexangula.</title>
        <authorList>
            <person name="Long M."/>
        </authorList>
    </citation>
    <scope>NUCLEOTIDE SEQUENCE</scope>
    <source>
        <strain evidence="1">H15</strain>
    </source>
</reference>
<dbReference type="RefSeq" id="WP_353474804.1">
    <property type="nucleotide sequence ID" value="NZ_CP123385.1"/>
</dbReference>
<accession>A0AAU8ALT6</accession>
<name>A0AAU8ALT6_9RHOB</name>
<proteinExistence type="predicted"/>
<sequence>MGKANLTAREKAIVAFWREGMTDAEIAGKVGCTRGFVGVARRRLELAANTFRTCADDEAQRLRERRVAEFWGEGLADGKIAARLGCSTSTVVRVRNKLGLARILGRKSKVDDAELRKLHAEGKTDAQMAALFGVMPKTFKARRAALGLVRNRPADGKRRPGPQAFTEAELREAHAEGLTDHELAARFKVDVSTTKRWRSEFGLPLNSAAPVVEVAEVEDAPVVAEVAAETAQRAMLRRAARCAFALAPQDPRLLPMLEPLVAEEMRRAAA</sequence>
<dbReference type="AlphaFoldDB" id="A0AAU8ALT6"/>
<dbReference type="Gene3D" id="1.10.10.60">
    <property type="entry name" value="Homeodomain-like"/>
    <property type="match status" value="1"/>
</dbReference>
<gene>
    <name evidence="1" type="ORF">PVT71_14640</name>
</gene>
<protein>
    <recommendedName>
        <fullName evidence="2">Homeodomain-like domain-containing protein</fullName>
    </recommendedName>
</protein>
<evidence type="ECO:0000313" key="1">
    <source>
        <dbReference type="EMBL" id="XCC95937.1"/>
    </source>
</evidence>
<evidence type="ECO:0008006" key="2">
    <source>
        <dbReference type="Google" id="ProtNLM"/>
    </source>
</evidence>